<proteinExistence type="predicted"/>
<gene>
    <name evidence="1" type="ORF">D5086_027212</name>
</gene>
<comment type="caution">
    <text evidence="1">The sequence shown here is derived from an EMBL/GenBank/DDBJ whole genome shotgun (WGS) entry which is preliminary data.</text>
</comment>
<organism evidence="1 2">
    <name type="scientific">Populus alba</name>
    <name type="common">White poplar</name>
    <dbReference type="NCBI Taxonomy" id="43335"/>
    <lineage>
        <taxon>Eukaryota</taxon>
        <taxon>Viridiplantae</taxon>
        <taxon>Streptophyta</taxon>
        <taxon>Embryophyta</taxon>
        <taxon>Tracheophyta</taxon>
        <taxon>Spermatophyta</taxon>
        <taxon>Magnoliopsida</taxon>
        <taxon>eudicotyledons</taxon>
        <taxon>Gunneridae</taxon>
        <taxon>Pentapetalae</taxon>
        <taxon>rosids</taxon>
        <taxon>fabids</taxon>
        <taxon>Malpighiales</taxon>
        <taxon>Salicaceae</taxon>
        <taxon>Saliceae</taxon>
        <taxon>Populus</taxon>
    </lineage>
</organism>
<evidence type="ECO:0000313" key="1">
    <source>
        <dbReference type="EMBL" id="KAL3573308.1"/>
    </source>
</evidence>
<dbReference type="Proteomes" id="UP000309997">
    <property type="component" value="Unassembled WGS sequence"/>
</dbReference>
<protein>
    <submittedName>
        <fullName evidence="1">Uncharacterized protein</fullName>
    </submittedName>
</protein>
<reference evidence="1 2" key="1">
    <citation type="journal article" date="2024" name="Plant Biotechnol. J.">
        <title>Genome and CRISPR/Cas9 system of a widespread forest tree (Populus alba) in the world.</title>
        <authorList>
            <person name="Liu Y.J."/>
            <person name="Jiang P.F."/>
            <person name="Han X.M."/>
            <person name="Li X.Y."/>
            <person name="Wang H.M."/>
            <person name="Wang Y.J."/>
            <person name="Wang X.X."/>
            <person name="Zeng Q.Y."/>
        </authorList>
    </citation>
    <scope>NUCLEOTIDE SEQUENCE [LARGE SCALE GENOMIC DNA]</scope>
    <source>
        <strain evidence="2">cv. PAL-ZL1</strain>
    </source>
</reference>
<accession>A0ACC4B3Z1</accession>
<name>A0ACC4B3Z1_POPAL</name>
<dbReference type="EMBL" id="RCHU02000014">
    <property type="protein sequence ID" value="KAL3573308.1"/>
    <property type="molecule type" value="Genomic_DNA"/>
</dbReference>
<evidence type="ECO:0000313" key="2">
    <source>
        <dbReference type="Proteomes" id="UP000309997"/>
    </source>
</evidence>
<sequence length="204" mass="21799">MANLMGFLLVQGSLGSNGWLLHTTLNPLVGVDATICSLYDVLLVVVAGSDLGADLPCWVEVACSVLTCFLCEMLVDVWDDISYGFCCYGLGLLVFPMGGGCSSAVGFLIRVASGFSLLGLYLSFIPAVLKWCAGYSYRLLTTSYIARVTWFCWLISVAYCWNGLGLMVFTVDGCCLSRGCCKYLLDTGWVVYGVGCCTGGVAPP</sequence>
<keyword evidence="2" id="KW-1185">Reference proteome</keyword>